<dbReference type="EMBL" id="MJIE01000001">
    <property type="protein sequence ID" value="OLR55960.1"/>
    <property type="molecule type" value="Genomic_DNA"/>
</dbReference>
<dbReference type="GO" id="GO:0005886">
    <property type="term" value="C:plasma membrane"/>
    <property type="evidence" value="ECO:0007669"/>
    <property type="project" value="UniProtKB-SubCell"/>
</dbReference>
<dbReference type="PANTHER" id="PTHR35011">
    <property type="entry name" value="2,3-DIKETO-L-GULONATE TRAP TRANSPORTER SMALL PERMEASE PROTEIN YIAM"/>
    <property type="match status" value="1"/>
</dbReference>
<evidence type="ECO:0000313" key="11">
    <source>
        <dbReference type="EMBL" id="OLR55960.1"/>
    </source>
</evidence>
<name>A0A1Q9JIC7_9FIRM</name>
<evidence type="ECO:0000256" key="6">
    <source>
        <dbReference type="ARBA" id="ARBA00022989"/>
    </source>
</evidence>
<evidence type="ECO:0000256" key="5">
    <source>
        <dbReference type="ARBA" id="ARBA00022692"/>
    </source>
</evidence>
<keyword evidence="12" id="KW-1185">Reference proteome</keyword>
<dbReference type="AlphaFoldDB" id="A0A1Q9JIC7"/>
<dbReference type="GO" id="GO:0022857">
    <property type="term" value="F:transmembrane transporter activity"/>
    <property type="evidence" value="ECO:0007669"/>
    <property type="project" value="TreeGrafter"/>
</dbReference>
<evidence type="ECO:0000256" key="3">
    <source>
        <dbReference type="ARBA" id="ARBA00022475"/>
    </source>
</evidence>
<dbReference type="PANTHER" id="PTHR35011:SF11">
    <property type="entry name" value="TRAP TRANSPORTER SMALL PERMEASE PROTEIN"/>
    <property type="match status" value="1"/>
</dbReference>
<feature type="transmembrane region" description="Helical" evidence="9">
    <location>
        <begin position="100"/>
        <end position="125"/>
    </location>
</feature>
<sequence length="196" mass="22160">MKKKKNPVTMINDILFSIEKEVTWVLFLAMLILLVIQVLCRYVLNMPLAWSEEICRMLYVAVSFTGAAIATRERSHISINILPAIVNGITHHDEKKTNMILIICDVIMSVICIAFWGWLTVILTNYTITVKNLNTLTPAIQFPQYLVYVACVISGALIVIHYFLNMIEMFINKETMKPVEDADLAEVAADGKEAAH</sequence>
<evidence type="ECO:0000313" key="12">
    <source>
        <dbReference type="Proteomes" id="UP000187404"/>
    </source>
</evidence>
<comment type="caution">
    <text evidence="11">The sequence shown here is derived from an EMBL/GenBank/DDBJ whole genome shotgun (WGS) entry which is preliminary data.</text>
</comment>
<feature type="transmembrane region" description="Helical" evidence="9">
    <location>
        <begin position="21"/>
        <end position="44"/>
    </location>
</feature>
<dbReference type="OrthoDB" id="45144at2"/>
<dbReference type="Pfam" id="PF04290">
    <property type="entry name" value="DctQ"/>
    <property type="match status" value="1"/>
</dbReference>
<comment type="similarity">
    <text evidence="8">Belongs to the TRAP transporter small permease family.</text>
</comment>
<reference evidence="11 12" key="1">
    <citation type="journal article" date="2016" name="Appl. Environ. Microbiol.">
        <title>Function and Phylogeny of Bacterial Butyryl Coenzyme A:Acetate Transferases and Their Diversity in the Proximal Colon of Swine.</title>
        <authorList>
            <person name="Trachsel J."/>
            <person name="Bayles D.O."/>
            <person name="Looft T."/>
            <person name="Levine U.Y."/>
            <person name="Allen H.K."/>
        </authorList>
    </citation>
    <scope>NUCLEOTIDE SEQUENCE [LARGE SCALE GENOMIC DNA]</scope>
    <source>
        <strain evidence="11 12">68-3-10</strain>
    </source>
</reference>
<evidence type="ECO:0000256" key="8">
    <source>
        <dbReference type="ARBA" id="ARBA00038436"/>
    </source>
</evidence>
<evidence type="ECO:0000256" key="4">
    <source>
        <dbReference type="ARBA" id="ARBA00022519"/>
    </source>
</evidence>
<keyword evidence="6 9" id="KW-1133">Transmembrane helix</keyword>
<dbReference type="InterPro" id="IPR007387">
    <property type="entry name" value="TRAP_DctQ"/>
</dbReference>
<gene>
    <name evidence="11" type="ORF">BHK98_07750</name>
</gene>
<evidence type="ECO:0000256" key="9">
    <source>
        <dbReference type="SAM" id="Phobius"/>
    </source>
</evidence>
<keyword evidence="2" id="KW-0813">Transport</keyword>
<organism evidence="11 12">
    <name type="scientific">Hornefia porci</name>
    <dbReference type="NCBI Taxonomy" id="2652292"/>
    <lineage>
        <taxon>Bacteria</taxon>
        <taxon>Bacillati</taxon>
        <taxon>Bacillota</taxon>
        <taxon>Clostridia</taxon>
        <taxon>Peptostreptococcales</taxon>
        <taxon>Anaerovoracaceae</taxon>
        <taxon>Hornefia</taxon>
    </lineage>
</organism>
<feature type="transmembrane region" description="Helical" evidence="9">
    <location>
        <begin position="145"/>
        <end position="164"/>
    </location>
</feature>
<keyword evidence="3" id="KW-1003">Cell membrane</keyword>
<dbReference type="InterPro" id="IPR055348">
    <property type="entry name" value="DctQ"/>
</dbReference>
<dbReference type="Proteomes" id="UP000187404">
    <property type="component" value="Unassembled WGS sequence"/>
</dbReference>
<evidence type="ECO:0000259" key="10">
    <source>
        <dbReference type="Pfam" id="PF04290"/>
    </source>
</evidence>
<dbReference type="GO" id="GO:0015740">
    <property type="term" value="P:C4-dicarboxylate transport"/>
    <property type="evidence" value="ECO:0007669"/>
    <property type="project" value="TreeGrafter"/>
</dbReference>
<dbReference type="STRING" id="1261640.BHK98_07750"/>
<dbReference type="RefSeq" id="WP_075713108.1">
    <property type="nucleotide sequence ID" value="NZ_MJIE01000001.1"/>
</dbReference>
<proteinExistence type="inferred from homology"/>
<keyword evidence="4" id="KW-0997">Cell inner membrane</keyword>
<protein>
    <recommendedName>
        <fullName evidence="10">Tripartite ATP-independent periplasmic transporters DctQ component domain-containing protein</fullName>
    </recommendedName>
</protein>
<evidence type="ECO:0000256" key="2">
    <source>
        <dbReference type="ARBA" id="ARBA00022448"/>
    </source>
</evidence>
<comment type="subcellular location">
    <subcellularLocation>
        <location evidence="1">Cell inner membrane</location>
        <topology evidence="1">Multi-pass membrane protein</topology>
    </subcellularLocation>
</comment>
<evidence type="ECO:0000256" key="1">
    <source>
        <dbReference type="ARBA" id="ARBA00004429"/>
    </source>
</evidence>
<keyword evidence="7 9" id="KW-0472">Membrane</keyword>
<accession>A0A1Q9JIC7</accession>
<evidence type="ECO:0000256" key="7">
    <source>
        <dbReference type="ARBA" id="ARBA00023136"/>
    </source>
</evidence>
<feature type="domain" description="Tripartite ATP-independent periplasmic transporters DctQ component" evidence="10">
    <location>
        <begin position="30"/>
        <end position="170"/>
    </location>
</feature>
<keyword evidence="5 9" id="KW-0812">Transmembrane</keyword>